<dbReference type="SMART" id="SM00963">
    <property type="entry name" value="SRP54_N"/>
    <property type="match status" value="1"/>
</dbReference>
<dbReference type="EMBL" id="CP003397">
    <property type="protein sequence ID" value="AFE54026.1"/>
    <property type="molecule type" value="Genomic_DNA"/>
</dbReference>
<comment type="function">
    <text evidence="10">Involved in targeting and insertion of nascent membrane proteins into the cytoplasmic membrane. Binds to the hydrophobic signal sequence of the ribosome-nascent chain (RNC) as it emerges from the ribosomes. The SRP-RNC complex is then targeted to the cytoplasmic membrane where it interacts with the SRP receptor FtsY. Interaction with FtsY leads to the transfer of the RNC complex to the Sec translocase for insertion into the membrane, the hydrolysis of GTP by both Ffh and FtsY, and the dissociation of the SRP-FtsY complex into the individual components.</text>
</comment>
<dbReference type="Gene3D" id="3.40.50.300">
    <property type="entry name" value="P-loop containing nucleotide triphosphate hydrolases"/>
    <property type="match status" value="1"/>
</dbReference>
<gene>
    <name evidence="10" type="primary">ffh</name>
    <name evidence="12" type="ORF">RTTH1527_00795</name>
</gene>
<evidence type="ECO:0000256" key="2">
    <source>
        <dbReference type="ARBA" id="ARBA00005450"/>
    </source>
</evidence>
<dbReference type="CDD" id="cd18539">
    <property type="entry name" value="SRP_G"/>
    <property type="match status" value="1"/>
</dbReference>
<feature type="binding site" evidence="10">
    <location>
        <begin position="191"/>
        <end position="195"/>
    </location>
    <ligand>
        <name>GTP</name>
        <dbReference type="ChEBI" id="CHEBI:37565"/>
    </ligand>
</feature>
<comment type="subunit">
    <text evidence="10">Part of the signal recognition particle protein translocation system, which is composed of SRP and FtsY. SRP is a ribonucleoprotein composed of Ffh and a 4.5S RNA molecule.</text>
</comment>
<dbReference type="Pfam" id="PF02881">
    <property type="entry name" value="SRP54_N"/>
    <property type="match status" value="1"/>
</dbReference>
<evidence type="ECO:0000256" key="1">
    <source>
        <dbReference type="ARBA" id="ARBA00004515"/>
    </source>
</evidence>
<dbReference type="InterPro" id="IPR004780">
    <property type="entry name" value="SRP"/>
</dbReference>
<dbReference type="InterPro" id="IPR027417">
    <property type="entry name" value="P-loop_NTPase"/>
</dbReference>
<dbReference type="PROSITE" id="PS00300">
    <property type="entry name" value="SRP54"/>
    <property type="match status" value="1"/>
</dbReference>
<dbReference type="InterPro" id="IPR042101">
    <property type="entry name" value="SRP54_N_sf"/>
</dbReference>
<dbReference type="InterPro" id="IPR000897">
    <property type="entry name" value="SRP54_GTPase_dom"/>
</dbReference>
<dbReference type="InterPro" id="IPR004125">
    <property type="entry name" value="Signal_recog_particle_SRP54_M"/>
</dbReference>
<keyword evidence="10" id="KW-0963">Cytoplasm</keyword>
<dbReference type="RefSeq" id="WP_011190635.1">
    <property type="nucleotide sequence ID" value="NC_017066.1"/>
</dbReference>
<evidence type="ECO:0000259" key="11">
    <source>
        <dbReference type="PROSITE" id="PS00300"/>
    </source>
</evidence>
<dbReference type="PANTHER" id="PTHR11564:SF5">
    <property type="entry name" value="SIGNAL RECOGNITION PARTICLE SUBUNIT SRP54"/>
    <property type="match status" value="1"/>
</dbReference>
<evidence type="ECO:0000256" key="9">
    <source>
        <dbReference type="ARBA" id="ARBA00048027"/>
    </source>
</evidence>
<dbReference type="Proteomes" id="UP000007581">
    <property type="component" value="Chromosome"/>
</dbReference>
<dbReference type="HAMAP" id="MF_00306">
    <property type="entry name" value="SRP54"/>
    <property type="match status" value="1"/>
</dbReference>
<evidence type="ECO:0000256" key="5">
    <source>
        <dbReference type="ARBA" id="ARBA00022884"/>
    </source>
</evidence>
<dbReference type="InterPro" id="IPR003593">
    <property type="entry name" value="AAA+_ATPase"/>
</dbReference>
<sequence>MFKTLTQNLTKIFDRLVNSGILTENQIDTAMRDVRVALLESDVALPVIKGFIAEVKQKALGQEVIKSVSPGQMIIKIIHEEMINLLASSESTTKLNLNSKPPVNLLMVGLQGGGKTTASGKLALLLKNQNKKVLLVSLDTYRPAAQEQLAIIANSVNIDSLPIVQGEQPLDIVKRAISEAKIFAYDVVIYDTAGRIQIDNVMMEEALAIKKILNPTETLLVIDSMTGQDAVVTARSFSDKLEISGLILSRIDGDTKGGAALSVKYLTQKPIKFLSCGEKLTDLEEFDAERLASRILDMGDIISFVKKAASIVDREEAERTAIKLKSGKFDLNDYLKHMRSIKKMGGFGSILSMLPGSGKIIDQIDQSKLDSRIIEHQEAIILSMTLKERKNPDIINASRRKRIAAGAGMTVQKVNILLKQYKQISAVMKKASKMNPQNLFRSGISKLFS</sequence>
<evidence type="ECO:0000256" key="10">
    <source>
        <dbReference type="HAMAP-Rule" id="MF_00306"/>
    </source>
</evidence>
<keyword evidence="7 10" id="KW-0733">Signal recognition particle</keyword>
<dbReference type="SUPFAM" id="SSF47446">
    <property type="entry name" value="Signal peptide-binding domain"/>
    <property type="match status" value="1"/>
</dbReference>
<evidence type="ECO:0000313" key="12">
    <source>
        <dbReference type="EMBL" id="AFE54026.1"/>
    </source>
</evidence>
<dbReference type="SMART" id="SM00382">
    <property type="entry name" value="AAA"/>
    <property type="match status" value="1"/>
</dbReference>
<comment type="catalytic activity">
    <reaction evidence="9 10">
        <text>GTP + H2O = GDP + phosphate + H(+)</text>
        <dbReference type="Rhea" id="RHEA:19669"/>
        <dbReference type="ChEBI" id="CHEBI:15377"/>
        <dbReference type="ChEBI" id="CHEBI:15378"/>
        <dbReference type="ChEBI" id="CHEBI:37565"/>
        <dbReference type="ChEBI" id="CHEBI:43474"/>
        <dbReference type="ChEBI" id="CHEBI:58189"/>
        <dbReference type="EC" id="3.6.5.4"/>
    </reaction>
</comment>
<keyword evidence="3 10" id="KW-0547">Nucleotide-binding</keyword>
<dbReference type="InterPro" id="IPR022941">
    <property type="entry name" value="SRP54"/>
</dbReference>
<dbReference type="SMART" id="SM00962">
    <property type="entry name" value="SRP54"/>
    <property type="match status" value="1"/>
</dbReference>
<keyword evidence="13" id="KW-1185">Reference proteome</keyword>
<dbReference type="Pfam" id="PF00448">
    <property type="entry name" value="SRP54"/>
    <property type="match status" value="1"/>
</dbReference>
<accession>A0ABN4AHD5</accession>
<dbReference type="NCBIfam" id="TIGR00959">
    <property type="entry name" value="ffh"/>
    <property type="match status" value="1"/>
</dbReference>
<dbReference type="Gene3D" id="1.20.120.140">
    <property type="entry name" value="Signal recognition particle SRP54, nucleotide-binding domain"/>
    <property type="match status" value="1"/>
</dbReference>
<comment type="similarity">
    <text evidence="2 10">Belongs to the GTP-binding SRP family. SRP54 subfamily.</text>
</comment>
<dbReference type="InterPro" id="IPR013822">
    <property type="entry name" value="Signal_recog_particl_SRP54_hlx"/>
</dbReference>
<reference evidence="12" key="1">
    <citation type="submission" date="2012-03" db="EMBL/GenBank/DDBJ databases">
        <authorList>
            <person name="Johnson S.L."/>
            <person name="Sims D."/>
            <person name="Han S."/>
            <person name="Bruce D.C."/>
            <person name="Dasch G.A."/>
        </authorList>
    </citation>
    <scope>NUCLEOTIDE SEQUENCE [LARGE SCALE GENOMIC DNA]</scope>
    <source>
        <strain evidence="12">TH1527</strain>
    </source>
</reference>
<comment type="domain">
    <text evidence="10">Composed of three domains: the N-terminal N domain, which is responsible for interactions with the ribosome, the central G domain, which binds GTP, and the C-terminal M domain, which binds the RNA and the signal sequence of the RNC.</text>
</comment>
<evidence type="ECO:0000256" key="7">
    <source>
        <dbReference type="ARBA" id="ARBA00023135"/>
    </source>
</evidence>
<name>A0ABN4AHD5_RICTP</name>
<evidence type="ECO:0000256" key="3">
    <source>
        <dbReference type="ARBA" id="ARBA00022741"/>
    </source>
</evidence>
<evidence type="ECO:0000256" key="6">
    <source>
        <dbReference type="ARBA" id="ARBA00023134"/>
    </source>
</evidence>
<evidence type="ECO:0000313" key="13">
    <source>
        <dbReference type="Proteomes" id="UP000007581"/>
    </source>
</evidence>
<protein>
    <recommendedName>
        <fullName evidence="10">Signal recognition particle protein</fullName>
        <ecNumber evidence="10">3.6.5.4</ecNumber>
    </recommendedName>
    <alternativeName>
        <fullName evidence="10">Fifty-four homolog</fullName>
    </alternativeName>
</protein>
<dbReference type="PANTHER" id="PTHR11564">
    <property type="entry name" value="SIGNAL RECOGNITION PARTICLE 54K PROTEIN SRP54"/>
    <property type="match status" value="1"/>
</dbReference>
<dbReference type="InterPro" id="IPR036891">
    <property type="entry name" value="Signal_recog_part_SRP54_M_sf"/>
</dbReference>
<evidence type="ECO:0000256" key="8">
    <source>
        <dbReference type="ARBA" id="ARBA00023274"/>
    </source>
</evidence>
<proteinExistence type="inferred from homology"/>
<comment type="subcellular location">
    <subcellularLocation>
        <location evidence="1">Cell inner membrane</location>
        <topology evidence="1">Peripheral membrane protein</topology>
        <orientation evidence="1">Cytoplasmic side</orientation>
    </subcellularLocation>
    <subcellularLocation>
        <location evidence="10">Cytoplasm</location>
    </subcellularLocation>
    <text evidence="10">The SRP-RNC complex is targeted to the cytoplasmic membrane.</text>
</comment>
<dbReference type="Gene3D" id="1.10.260.30">
    <property type="entry name" value="Signal recognition particle, SRP54 subunit, M-domain"/>
    <property type="match status" value="1"/>
</dbReference>
<evidence type="ECO:0000256" key="4">
    <source>
        <dbReference type="ARBA" id="ARBA00022801"/>
    </source>
</evidence>
<dbReference type="Pfam" id="PF02978">
    <property type="entry name" value="SRP_SPB"/>
    <property type="match status" value="1"/>
</dbReference>
<dbReference type="EC" id="3.6.5.4" evidence="10"/>
<feature type="domain" description="SRP54-type proteins GTP-binding" evidence="11">
    <location>
        <begin position="270"/>
        <end position="283"/>
    </location>
</feature>
<feature type="binding site" evidence="10">
    <location>
        <begin position="249"/>
        <end position="252"/>
    </location>
    <ligand>
        <name>GTP</name>
        <dbReference type="ChEBI" id="CHEBI:37565"/>
    </ligand>
</feature>
<dbReference type="SUPFAM" id="SSF52540">
    <property type="entry name" value="P-loop containing nucleoside triphosphate hydrolases"/>
    <property type="match status" value="1"/>
</dbReference>
<keyword evidence="6 10" id="KW-0342">GTP-binding</keyword>
<keyword evidence="8 10" id="KW-0687">Ribonucleoprotein</keyword>
<organism evidence="12 13">
    <name type="scientific">Rickettsia typhi str. TH1527</name>
    <dbReference type="NCBI Taxonomy" id="1003201"/>
    <lineage>
        <taxon>Bacteria</taxon>
        <taxon>Pseudomonadati</taxon>
        <taxon>Pseudomonadota</taxon>
        <taxon>Alphaproteobacteria</taxon>
        <taxon>Rickettsiales</taxon>
        <taxon>Rickettsiaceae</taxon>
        <taxon>Rickettsieae</taxon>
        <taxon>Rickettsia</taxon>
        <taxon>typhus group</taxon>
    </lineage>
</organism>
<feature type="binding site" evidence="10">
    <location>
        <begin position="109"/>
        <end position="116"/>
    </location>
    <ligand>
        <name>GTP</name>
        <dbReference type="ChEBI" id="CHEBI:37565"/>
    </ligand>
</feature>
<keyword evidence="5 10" id="KW-0694">RNA-binding</keyword>
<keyword evidence="4 10" id="KW-0378">Hydrolase</keyword>